<organism evidence="2 3">
    <name type="scientific">Prunus dulcis</name>
    <name type="common">Almond</name>
    <name type="synonym">Amygdalus dulcis</name>
    <dbReference type="NCBI Taxonomy" id="3755"/>
    <lineage>
        <taxon>Eukaryota</taxon>
        <taxon>Viridiplantae</taxon>
        <taxon>Streptophyta</taxon>
        <taxon>Embryophyta</taxon>
        <taxon>Tracheophyta</taxon>
        <taxon>Spermatophyta</taxon>
        <taxon>Magnoliopsida</taxon>
        <taxon>eudicotyledons</taxon>
        <taxon>Gunneridae</taxon>
        <taxon>Pentapetalae</taxon>
        <taxon>rosids</taxon>
        <taxon>fabids</taxon>
        <taxon>Rosales</taxon>
        <taxon>Rosaceae</taxon>
        <taxon>Amygdaloideae</taxon>
        <taxon>Amygdaleae</taxon>
        <taxon>Prunus</taxon>
    </lineage>
</organism>
<dbReference type="Proteomes" id="UP001054821">
    <property type="component" value="Chromosome 8"/>
</dbReference>
<accession>A0AAD4YKX7</accession>
<evidence type="ECO:0000256" key="1">
    <source>
        <dbReference type="SAM" id="MobiDB-lite"/>
    </source>
</evidence>
<name>A0AAD4YKX7_PRUDU</name>
<feature type="region of interest" description="Disordered" evidence="1">
    <location>
        <begin position="40"/>
        <end position="63"/>
    </location>
</feature>
<reference evidence="2 3" key="1">
    <citation type="journal article" date="2022" name="G3 (Bethesda)">
        <title>Whole-genome sequence and methylome profiling of the almond [Prunus dulcis (Mill.) D.A. Webb] cultivar 'Nonpareil'.</title>
        <authorList>
            <person name="D'Amico-Willman K.M."/>
            <person name="Ouma W.Z."/>
            <person name="Meulia T."/>
            <person name="Sideli G.M."/>
            <person name="Gradziel T.M."/>
            <person name="Fresnedo-Ramirez J."/>
        </authorList>
    </citation>
    <scope>NUCLEOTIDE SEQUENCE [LARGE SCALE GENOMIC DNA]</scope>
    <source>
        <strain evidence="2">Clone GOH B32 T37-40</strain>
    </source>
</reference>
<proteinExistence type="predicted"/>
<dbReference type="EMBL" id="JAJFAZ020000008">
    <property type="protein sequence ID" value="KAI5312564.1"/>
    <property type="molecule type" value="Genomic_DNA"/>
</dbReference>
<protein>
    <submittedName>
        <fullName evidence="2">Uncharacterized protein</fullName>
    </submittedName>
</protein>
<comment type="caution">
    <text evidence="2">The sequence shown here is derived from an EMBL/GenBank/DDBJ whole genome shotgun (WGS) entry which is preliminary data.</text>
</comment>
<evidence type="ECO:0000313" key="3">
    <source>
        <dbReference type="Proteomes" id="UP001054821"/>
    </source>
</evidence>
<gene>
    <name evidence="2" type="ORF">L3X38_041737</name>
</gene>
<dbReference type="AlphaFoldDB" id="A0AAD4YKX7"/>
<evidence type="ECO:0000313" key="2">
    <source>
        <dbReference type="EMBL" id="KAI5312564.1"/>
    </source>
</evidence>
<feature type="compositionally biased region" description="Pro residues" evidence="1">
    <location>
        <begin position="45"/>
        <end position="54"/>
    </location>
</feature>
<sequence>MESVSHAGTSNAASETENLFFPHAGTSNAACGKSNNWGSLFHAPPQAPAEPSPVSPSLGGGDGSAATGKLRFKLVELVAGVRGFRWGKLAVFLAAVGSSATAVSLSQASANEGLSILKK</sequence>
<keyword evidence="3" id="KW-1185">Reference proteome</keyword>